<dbReference type="RefSeq" id="WP_000109632.1">
    <property type="nucleotide sequence ID" value="NZ_JADWNT010000021.1"/>
</dbReference>
<dbReference type="EMBL" id="NGDO01000074">
    <property type="protein sequence ID" value="OTL94442.1"/>
    <property type="molecule type" value="Genomic_DNA"/>
</dbReference>
<gene>
    <name evidence="1" type="ORF">B9X58_15980</name>
</gene>
<protein>
    <submittedName>
        <fullName evidence="1">Uncharacterized protein</fullName>
    </submittedName>
</protein>
<evidence type="ECO:0000313" key="1">
    <source>
        <dbReference type="EMBL" id="OTL94442.1"/>
    </source>
</evidence>
<accession>A0AB36LYD0</accession>
<dbReference type="AlphaFoldDB" id="A0AB36LYD0"/>
<reference evidence="1 2" key="1">
    <citation type="submission" date="2017-05" db="EMBL/GenBank/DDBJ databases">
        <authorList>
            <person name="Kreiswirth B."/>
            <person name="Manca C."/>
            <person name="Chen L."/>
            <person name="Evans S."/>
            <person name="Fowler V."/>
            <person name="Patel R."/>
            <person name="Chambers H."/>
            <person name="Bonomo R."/>
            <person name="Paul V."/>
            <person name="Sankar J."/>
            <person name="Gaind R."/>
            <person name="Ray P."/>
            <person name="Gautam V."/>
            <person name="Biswal M."/>
            <person name="Datta S."/>
            <person name="Walia K."/>
            <person name="Adams M."/>
            <person name="Nelson K."/>
            <person name="Sutton G."/>
            <person name="Fouts D."/>
            <person name="Hujer K."/>
            <person name="Hujer A."/>
        </authorList>
    </citation>
    <scope>NUCLEOTIDE SEQUENCE [LARGE SCALE GENOMIC DNA]</scope>
    <source>
        <strain evidence="1 2">PR324</strain>
    </source>
</reference>
<evidence type="ECO:0000313" key="2">
    <source>
        <dbReference type="Proteomes" id="UP000194767"/>
    </source>
</evidence>
<dbReference type="Proteomes" id="UP000194767">
    <property type="component" value="Unassembled WGS sequence"/>
</dbReference>
<comment type="caution">
    <text evidence="1">The sequence shown here is derived from an EMBL/GenBank/DDBJ whole genome shotgun (WGS) entry which is preliminary data.</text>
</comment>
<proteinExistence type="predicted"/>
<sequence length="79" mass="8881">MSVAVKIQDILSEKFFQKNTPFENLNDLFSKAGVTISSVEDYTSLSENNEFNTFIQSTTKYSSFNDMKGKATVELLLGK</sequence>
<name>A0AB36LYD0_ACINO</name>
<organism evidence="1 2">
    <name type="scientific">Acinetobacter nosocomialis</name>
    <dbReference type="NCBI Taxonomy" id="106654"/>
    <lineage>
        <taxon>Bacteria</taxon>
        <taxon>Pseudomonadati</taxon>
        <taxon>Pseudomonadota</taxon>
        <taxon>Gammaproteobacteria</taxon>
        <taxon>Moraxellales</taxon>
        <taxon>Moraxellaceae</taxon>
        <taxon>Acinetobacter</taxon>
        <taxon>Acinetobacter calcoaceticus/baumannii complex</taxon>
    </lineage>
</organism>